<dbReference type="GO" id="GO:0005829">
    <property type="term" value="C:cytosol"/>
    <property type="evidence" value="ECO:0007669"/>
    <property type="project" value="TreeGrafter"/>
</dbReference>
<dbReference type="InterPro" id="IPR033247">
    <property type="entry name" value="Transketolase_fam"/>
</dbReference>
<evidence type="ECO:0000256" key="14">
    <source>
        <dbReference type="PIRSR" id="PIRSR605478-3"/>
    </source>
</evidence>
<evidence type="ECO:0000256" key="15">
    <source>
        <dbReference type="PIRSR" id="PIRSR605478-4"/>
    </source>
</evidence>
<gene>
    <name evidence="19" type="ordered locus">Acid345_2808</name>
</gene>
<comment type="similarity">
    <text evidence="3">Belongs to the transketolase family.</text>
</comment>
<evidence type="ECO:0000313" key="20">
    <source>
        <dbReference type="Proteomes" id="UP000002432"/>
    </source>
</evidence>
<feature type="binding site" evidence="15">
    <location>
        <position position="212"/>
    </location>
    <ligand>
        <name>Mg(2+)</name>
        <dbReference type="ChEBI" id="CHEBI:18420"/>
    </ligand>
</feature>
<evidence type="ECO:0000256" key="1">
    <source>
        <dbReference type="ARBA" id="ARBA00001913"/>
    </source>
</evidence>
<dbReference type="PANTHER" id="PTHR43522">
    <property type="entry name" value="TRANSKETOLASE"/>
    <property type="match status" value="1"/>
</dbReference>
<evidence type="ECO:0000256" key="3">
    <source>
        <dbReference type="ARBA" id="ARBA00007131"/>
    </source>
</evidence>
<dbReference type="NCBIfam" id="TIGR00232">
    <property type="entry name" value="tktlase_bact"/>
    <property type="match status" value="1"/>
</dbReference>
<dbReference type="SUPFAM" id="SSF52922">
    <property type="entry name" value="TK C-terminal domain-like"/>
    <property type="match status" value="1"/>
</dbReference>
<accession>Q1IMU1</accession>
<dbReference type="Gene3D" id="3.40.50.920">
    <property type="match status" value="1"/>
</dbReference>
<sequence length="697" mass="76713">MSSEPAVKEEQKIAAEPKRGPEGGVSEKQEDLLAINTIRTLSMDAVQKANSGHPGTPMALAPVAYTLWSRFLRFNPKNPHWANRDRFVLSNGHASMLLYSLLHLFGYGLSLDELKNFRQWDSKTPGHPEYRLTEGVETTTGPLGQGVANSVGMAISERWLDSHFNKGDQKIVDYRIYAICGDGDLMEGVSQEAASIAGHLGLSNLLWIYDNNQITIEGNTSLAFSDDVGTRFLSYHWNVLRVSDANDVESIDRAIRTAQKETERPTLIILDSHIAWGAPNKQDTAAAHGEPLGEDEIKLAKKAYGWPEDAKFLVPQEVYDHLKPYADRGKKLEGDWNDKLNSYRSANADLAKEWDTLHAGKLPDGWDKDIPVFPADAKGMATRESNGKVLNAIAKNLPWLIGGAADLAPSTKTLINGAKGFEKGSYDGRNFHFGIREHAMGSILNGMALSGLRPYGATFLIFTDYMKPPVRLSALMELPVIFLYTHDSIGLGEDGPTHQPIEQMLGLRSVPRLIDFRPGDANEVAVAWKTILQLHNTPVAMALSRQGMPTFDRTKYASADGVAKGGYVLADSENPELILIGTGSEVQLCVSAYEELKKEGVRARVVSLPSWKLFQQQSQEYRDSVLPPAVRARVAVEAGTDLGWREHVGIDGEIIARSDFGASAPIKDLFKHFGFTVENVVAKSKVTLDRVRQGGKK</sequence>
<evidence type="ECO:0000259" key="18">
    <source>
        <dbReference type="SMART" id="SM00861"/>
    </source>
</evidence>
<dbReference type="HOGENOM" id="CLU_009227_0_0_0"/>
<feature type="binding site" evidence="13">
    <location>
        <position position="410"/>
    </location>
    <ligand>
        <name>substrate</name>
    </ligand>
</feature>
<dbReference type="FunFam" id="3.40.50.970:FF:000003">
    <property type="entry name" value="Transketolase"/>
    <property type="match status" value="1"/>
</dbReference>
<keyword evidence="9 14" id="KW-0786">Thiamine pyrophosphate</keyword>
<feature type="active site" description="Proton donor" evidence="12">
    <location>
        <position position="437"/>
    </location>
</feature>
<evidence type="ECO:0000256" key="12">
    <source>
        <dbReference type="PIRSR" id="PIRSR605478-1"/>
    </source>
</evidence>
<feature type="binding site" evidence="13">
    <location>
        <position position="545"/>
    </location>
    <ligand>
        <name>substrate</name>
    </ligand>
</feature>
<evidence type="ECO:0000256" key="7">
    <source>
        <dbReference type="ARBA" id="ARBA00022723"/>
    </source>
</evidence>
<feature type="site" description="Important for catalytic activity" evidence="16">
    <location>
        <position position="53"/>
    </location>
</feature>
<dbReference type="STRING" id="204669.Acid345_2808"/>
<dbReference type="EMBL" id="CP000360">
    <property type="protein sequence ID" value="ABF41809.1"/>
    <property type="molecule type" value="Genomic_DNA"/>
</dbReference>
<dbReference type="FunFam" id="3.40.50.920:FF:000003">
    <property type="entry name" value="Transketolase"/>
    <property type="match status" value="1"/>
</dbReference>
<feature type="binding site" evidence="14">
    <location>
        <begin position="141"/>
        <end position="143"/>
    </location>
    <ligand>
        <name>thiamine diphosphate</name>
        <dbReference type="ChEBI" id="CHEBI:58937"/>
    </ligand>
</feature>
<dbReference type="RefSeq" id="WP_011523610.1">
    <property type="nucleotide sequence ID" value="NC_008009.1"/>
</dbReference>
<dbReference type="GO" id="GO:0009052">
    <property type="term" value="P:pentose-phosphate shunt, non-oxidative branch"/>
    <property type="evidence" value="ECO:0007669"/>
    <property type="project" value="UniProtKB-ARBA"/>
</dbReference>
<evidence type="ECO:0000256" key="17">
    <source>
        <dbReference type="SAM" id="MobiDB-lite"/>
    </source>
</evidence>
<evidence type="ECO:0000256" key="10">
    <source>
        <dbReference type="ARBA" id="ARBA00049473"/>
    </source>
</evidence>
<evidence type="ECO:0000256" key="16">
    <source>
        <dbReference type="PIRSR" id="PIRSR605478-5"/>
    </source>
</evidence>
<feature type="binding site" evidence="13">
    <location>
        <position position="288"/>
    </location>
    <ligand>
        <name>substrate</name>
    </ligand>
</feature>
<feature type="binding site" evidence="14">
    <location>
        <position position="212"/>
    </location>
    <ligand>
        <name>thiamine diphosphate</name>
        <dbReference type="ChEBI" id="CHEBI:58937"/>
    </ligand>
</feature>
<dbReference type="AlphaFoldDB" id="Q1IMU1"/>
<feature type="binding site" evidence="14">
    <location>
        <position position="93"/>
    </location>
    <ligand>
        <name>thiamine diphosphate</name>
        <dbReference type="ChEBI" id="CHEBI:58937"/>
    </ligand>
</feature>
<evidence type="ECO:0000256" key="5">
    <source>
        <dbReference type="ARBA" id="ARBA00013152"/>
    </source>
</evidence>
<feature type="binding site" evidence="15">
    <location>
        <position position="182"/>
    </location>
    <ligand>
        <name>Mg(2+)</name>
        <dbReference type="ChEBI" id="CHEBI:18420"/>
    </ligand>
</feature>
<keyword evidence="7 15" id="KW-0479">Metal-binding</keyword>
<keyword evidence="20" id="KW-1185">Reference proteome</keyword>
<feature type="binding site" evidence="14">
    <location>
        <position position="288"/>
    </location>
    <ligand>
        <name>thiamine diphosphate</name>
        <dbReference type="ChEBI" id="CHEBI:58937"/>
    </ligand>
</feature>
<protein>
    <recommendedName>
        <fullName evidence="5 11">Transketolase</fullName>
        <ecNumber evidence="5 11">2.2.1.1</ecNumber>
    </recommendedName>
</protein>
<comment type="catalytic activity">
    <reaction evidence="10">
        <text>D-sedoheptulose 7-phosphate + D-glyceraldehyde 3-phosphate = aldehydo-D-ribose 5-phosphate + D-xylulose 5-phosphate</text>
        <dbReference type="Rhea" id="RHEA:10508"/>
        <dbReference type="ChEBI" id="CHEBI:57483"/>
        <dbReference type="ChEBI" id="CHEBI:57737"/>
        <dbReference type="ChEBI" id="CHEBI:58273"/>
        <dbReference type="ChEBI" id="CHEBI:59776"/>
        <dbReference type="EC" id="2.2.1.1"/>
    </reaction>
</comment>
<feature type="binding site" evidence="13">
    <location>
        <position position="494"/>
    </location>
    <ligand>
        <name>substrate</name>
    </ligand>
</feature>
<dbReference type="InterPro" id="IPR005474">
    <property type="entry name" value="Transketolase_N"/>
</dbReference>
<feature type="binding site" evidence="14">
    <location>
        <position position="183"/>
    </location>
    <ligand>
        <name>thiamine diphosphate</name>
        <dbReference type="ChEBI" id="CHEBI:58937"/>
    </ligand>
</feature>
<evidence type="ECO:0000256" key="4">
    <source>
        <dbReference type="ARBA" id="ARBA00011738"/>
    </source>
</evidence>
<dbReference type="PANTHER" id="PTHR43522:SF2">
    <property type="entry name" value="TRANSKETOLASE 1-RELATED"/>
    <property type="match status" value="1"/>
</dbReference>
<dbReference type="InterPro" id="IPR029061">
    <property type="entry name" value="THDP-binding"/>
</dbReference>
<feature type="binding site" evidence="13">
    <location>
        <position position="53"/>
    </location>
    <ligand>
        <name>substrate</name>
    </ligand>
</feature>
<evidence type="ECO:0000256" key="13">
    <source>
        <dbReference type="PIRSR" id="PIRSR605478-2"/>
    </source>
</evidence>
<feature type="binding site" evidence="13">
    <location>
        <position position="383"/>
    </location>
    <ligand>
        <name>substrate</name>
    </ligand>
</feature>
<dbReference type="Pfam" id="PF02779">
    <property type="entry name" value="Transket_pyr"/>
    <property type="match status" value="1"/>
</dbReference>
<dbReference type="EC" id="2.2.1.1" evidence="5 11"/>
<dbReference type="Gene3D" id="3.40.50.970">
    <property type="match status" value="2"/>
</dbReference>
<feature type="site" description="Important for catalytic activity" evidence="16">
    <location>
        <position position="288"/>
    </location>
</feature>
<proteinExistence type="inferred from homology"/>
<dbReference type="CDD" id="cd02012">
    <property type="entry name" value="TPP_TK"/>
    <property type="match status" value="1"/>
</dbReference>
<dbReference type="Pfam" id="PF22613">
    <property type="entry name" value="Transketolase_C_1"/>
    <property type="match status" value="1"/>
</dbReference>
<evidence type="ECO:0000256" key="2">
    <source>
        <dbReference type="ARBA" id="ARBA00001941"/>
    </source>
</evidence>
<dbReference type="SUPFAM" id="SSF52518">
    <property type="entry name" value="Thiamin diphosphate-binding fold (THDP-binding)"/>
    <property type="match status" value="2"/>
</dbReference>
<feature type="binding site" evidence="13">
    <location>
        <position position="498"/>
    </location>
    <ligand>
        <name>substrate</name>
    </ligand>
</feature>
<comment type="cofactor">
    <cofactor evidence="15">
        <name>Mg(2+)</name>
        <dbReference type="ChEBI" id="CHEBI:18420"/>
    </cofactor>
    <text evidence="15">Binds 1 Mg(2+) ion per subunit. Can also utilize other divalent metal cations, such as Ca(2+), Mn(2+) and Co(2+).</text>
</comment>
<dbReference type="GO" id="GO:0004802">
    <property type="term" value="F:transketolase activity"/>
    <property type="evidence" value="ECO:0007669"/>
    <property type="project" value="UniProtKB-UniRule"/>
</dbReference>
<dbReference type="InterPro" id="IPR055152">
    <property type="entry name" value="Transketolase-like_C_2"/>
</dbReference>
<dbReference type="InterPro" id="IPR005478">
    <property type="entry name" value="Transketolase_bac-like"/>
</dbReference>
<evidence type="ECO:0000256" key="11">
    <source>
        <dbReference type="NCBIfam" id="TIGR00232"/>
    </source>
</evidence>
<dbReference type="EnsemblBacteria" id="ABF41809">
    <property type="protein sequence ID" value="ABF41809"/>
    <property type="gene ID" value="Acid345_2808"/>
</dbReference>
<dbReference type="KEGG" id="aba:Acid345_2808"/>
<dbReference type="FunFam" id="3.40.50.970:FF:000004">
    <property type="entry name" value="Transketolase"/>
    <property type="match status" value="1"/>
</dbReference>
<feature type="binding site" evidence="14">
    <location>
        <position position="462"/>
    </location>
    <ligand>
        <name>thiamine diphosphate</name>
        <dbReference type="ChEBI" id="CHEBI:58937"/>
    </ligand>
</feature>
<feature type="domain" description="Transketolase-like pyrimidine-binding" evidence="18">
    <location>
        <begin position="380"/>
        <end position="550"/>
    </location>
</feature>
<comment type="cofactor">
    <cofactor evidence="2">
        <name>Co(2+)</name>
        <dbReference type="ChEBI" id="CHEBI:48828"/>
    </cofactor>
</comment>
<keyword evidence="6 19" id="KW-0808">Transferase</keyword>
<dbReference type="eggNOG" id="COG0021">
    <property type="taxonomic scope" value="Bacteria"/>
</dbReference>
<dbReference type="CDD" id="cd07033">
    <property type="entry name" value="TPP_PYR_DXS_TK_like"/>
    <property type="match status" value="1"/>
</dbReference>
<evidence type="ECO:0000256" key="9">
    <source>
        <dbReference type="ARBA" id="ARBA00023052"/>
    </source>
</evidence>
<evidence type="ECO:0000313" key="19">
    <source>
        <dbReference type="EMBL" id="ABF41809.1"/>
    </source>
</evidence>
<evidence type="ECO:0000256" key="8">
    <source>
        <dbReference type="ARBA" id="ARBA00022842"/>
    </source>
</evidence>
<name>Q1IMU1_KORVE</name>
<reference evidence="19 20" key="1">
    <citation type="journal article" date="2009" name="Appl. Environ. Microbiol.">
        <title>Three genomes from the phylum Acidobacteria provide insight into the lifestyles of these microorganisms in soils.</title>
        <authorList>
            <person name="Ward N.L."/>
            <person name="Challacombe J.F."/>
            <person name="Janssen P.H."/>
            <person name="Henrissat B."/>
            <person name="Coutinho P.M."/>
            <person name="Wu M."/>
            <person name="Xie G."/>
            <person name="Haft D.H."/>
            <person name="Sait M."/>
            <person name="Badger J."/>
            <person name="Barabote R.D."/>
            <person name="Bradley B."/>
            <person name="Brettin T.S."/>
            <person name="Brinkac L.M."/>
            <person name="Bruce D."/>
            <person name="Creasy T."/>
            <person name="Daugherty S.C."/>
            <person name="Davidsen T.M."/>
            <person name="DeBoy R.T."/>
            <person name="Detter J.C."/>
            <person name="Dodson R.J."/>
            <person name="Durkin A.S."/>
            <person name="Ganapathy A."/>
            <person name="Gwinn-Giglio M."/>
            <person name="Han C.S."/>
            <person name="Khouri H."/>
            <person name="Kiss H."/>
            <person name="Kothari S.P."/>
            <person name="Madupu R."/>
            <person name="Nelson K.E."/>
            <person name="Nelson W.C."/>
            <person name="Paulsen I."/>
            <person name="Penn K."/>
            <person name="Ren Q."/>
            <person name="Rosovitz M.J."/>
            <person name="Selengut J.D."/>
            <person name="Shrivastava S."/>
            <person name="Sullivan S.A."/>
            <person name="Tapia R."/>
            <person name="Thompson L.S."/>
            <person name="Watkins K.L."/>
            <person name="Yang Q."/>
            <person name="Yu C."/>
            <person name="Zafar N."/>
            <person name="Zhou L."/>
            <person name="Kuske C.R."/>
        </authorList>
    </citation>
    <scope>NUCLEOTIDE SEQUENCE [LARGE SCALE GENOMIC DNA]</scope>
    <source>
        <strain evidence="19 20">Ellin345</strain>
    </source>
</reference>
<dbReference type="Pfam" id="PF00456">
    <property type="entry name" value="Transketolase_N"/>
    <property type="match status" value="1"/>
</dbReference>
<dbReference type="SMART" id="SM00861">
    <property type="entry name" value="Transket_pyr"/>
    <property type="match status" value="1"/>
</dbReference>
<comment type="cofactor">
    <cofactor evidence="14">
        <name>thiamine diphosphate</name>
        <dbReference type="ChEBI" id="CHEBI:58937"/>
    </cofactor>
    <text evidence="14">Binds 1 thiamine pyrophosphate per subunit. During the reaction, the substrate forms a covalent intermediate with the cofactor.</text>
</comment>
<comment type="cofactor">
    <cofactor evidence="1">
        <name>Ca(2+)</name>
        <dbReference type="ChEBI" id="CHEBI:29108"/>
    </cofactor>
</comment>
<dbReference type="GO" id="GO:0046872">
    <property type="term" value="F:metal ion binding"/>
    <property type="evidence" value="ECO:0007669"/>
    <property type="project" value="UniProtKB-KW"/>
</dbReference>
<dbReference type="Proteomes" id="UP000002432">
    <property type="component" value="Chromosome"/>
</dbReference>
<evidence type="ECO:0000256" key="6">
    <source>
        <dbReference type="ARBA" id="ARBA00022679"/>
    </source>
</evidence>
<comment type="subunit">
    <text evidence="4">Homodimer.</text>
</comment>
<feature type="binding site" evidence="15">
    <location>
        <position position="214"/>
    </location>
    <ligand>
        <name>Mg(2+)</name>
        <dbReference type="ChEBI" id="CHEBI:18420"/>
    </ligand>
</feature>
<dbReference type="InterPro" id="IPR009014">
    <property type="entry name" value="Transketo_C/PFOR_II"/>
</dbReference>
<feature type="binding site" evidence="13">
    <location>
        <position position="486"/>
    </location>
    <ligand>
        <name>substrate</name>
    </ligand>
</feature>
<dbReference type="InterPro" id="IPR005475">
    <property type="entry name" value="Transketolase-like_Pyr-bd"/>
</dbReference>
<organism evidence="19 20">
    <name type="scientific">Koribacter versatilis (strain Ellin345)</name>
    <dbReference type="NCBI Taxonomy" id="204669"/>
    <lineage>
        <taxon>Bacteria</taxon>
        <taxon>Pseudomonadati</taxon>
        <taxon>Acidobacteriota</taxon>
        <taxon>Terriglobia</taxon>
        <taxon>Terriglobales</taxon>
        <taxon>Candidatus Korobacteraceae</taxon>
        <taxon>Candidatus Korobacter</taxon>
    </lineage>
</organism>
<keyword evidence="8 15" id="KW-0460">Magnesium</keyword>
<feature type="region of interest" description="Disordered" evidence="17">
    <location>
        <begin position="1"/>
        <end position="29"/>
    </location>
</feature>